<name>A0A7Y4KEK8_9BACT</name>
<organism evidence="3 4">
    <name type="scientific">Corallococcus exercitus</name>
    <dbReference type="NCBI Taxonomy" id="2316736"/>
    <lineage>
        <taxon>Bacteria</taxon>
        <taxon>Pseudomonadati</taxon>
        <taxon>Myxococcota</taxon>
        <taxon>Myxococcia</taxon>
        <taxon>Myxococcales</taxon>
        <taxon>Cystobacterineae</taxon>
        <taxon>Myxococcaceae</taxon>
        <taxon>Corallococcus</taxon>
    </lineage>
</organism>
<dbReference type="Proteomes" id="UP000563426">
    <property type="component" value="Unassembled WGS sequence"/>
</dbReference>
<dbReference type="EMBL" id="JABFJV010000013">
    <property type="protein sequence ID" value="NOK32411.1"/>
    <property type="molecule type" value="Genomic_DNA"/>
</dbReference>
<dbReference type="PANTHER" id="PTHR46124:SF3">
    <property type="entry name" value="HYDROLASE"/>
    <property type="match status" value="1"/>
</dbReference>
<dbReference type="PANTHER" id="PTHR46124">
    <property type="entry name" value="D-AMINOACYL-TRNA DEACYLASE"/>
    <property type="match status" value="1"/>
</dbReference>
<dbReference type="Gene3D" id="3.20.20.140">
    <property type="entry name" value="Metal-dependent hydrolases"/>
    <property type="match status" value="1"/>
</dbReference>
<evidence type="ECO:0000313" key="4">
    <source>
        <dbReference type="Proteomes" id="UP000563426"/>
    </source>
</evidence>
<dbReference type="SUPFAM" id="SSF51556">
    <property type="entry name" value="Metallo-dependent hydrolases"/>
    <property type="match status" value="1"/>
</dbReference>
<keyword evidence="4" id="KW-1185">Reference proteome</keyword>
<comment type="caution">
    <text evidence="3">The sequence shown here is derived from an EMBL/GenBank/DDBJ whole genome shotgun (WGS) entry which is preliminary data.</text>
</comment>
<keyword evidence="2 3" id="KW-0378">Hydrolase</keyword>
<reference evidence="3 4" key="1">
    <citation type="submission" date="2020-05" db="EMBL/GenBank/DDBJ databases">
        <authorList>
            <person name="Whitworth D."/>
        </authorList>
    </citation>
    <scope>NUCLEOTIDE SEQUENCE [LARGE SCALE GENOMIC DNA]</scope>
    <source>
        <strain evidence="3 4">AB043B</strain>
    </source>
</reference>
<evidence type="ECO:0000256" key="2">
    <source>
        <dbReference type="ARBA" id="ARBA00022801"/>
    </source>
</evidence>
<sequence>MIDTHCHLDASRFDPDRDSVVTRAWAAGLHGILIPAVGPETWEPLLALPRQDARIQVGLGIHPQFLPDLRPEDDGEHLERLDALLAKGGAVAVGECGLDGPTLPGASLERQLAVLRGHLALARKHGLPVLMHCHRLHPAMMELLKTEAWPEAGILMHSYSGGAELARFYIQKGCYFSFAGPVTWAEARKPLDALRVIPADRLVAETDSPDQAPTPFRGQRSEPGYLPHILADMAQVLLEPVTSSWADAILEAEAIEARMWGAYEARFAQAHDLALAYRYEPSTDAERQHVEKHFPPLVFEGKEAGFEVRMNYAEVSCTDWEQPVPFDRVATAATADRMFKKYLDLKVTGESRFKNGRSLCLSKLKDPDAALAAFGSYLGRHRAMKAHRSESQAA</sequence>
<dbReference type="InterPro" id="IPR032466">
    <property type="entry name" value="Metal_Hydrolase"/>
</dbReference>
<dbReference type="Pfam" id="PF01026">
    <property type="entry name" value="TatD_DNase"/>
    <property type="match status" value="1"/>
</dbReference>
<proteinExistence type="inferred from homology"/>
<dbReference type="InterPro" id="IPR001130">
    <property type="entry name" value="TatD-like"/>
</dbReference>
<gene>
    <name evidence="3" type="ORF">HMI49_04255</name>
</gene>
<dbReference type="GO" id="GO:0016788">
    <property type="term" value="F:hydrolase activity, acting on ester bonds"/>
    <property type="evidence" value="ECO:0007669"/>
    <property type="project" value="InterPro"/>
</dbReference>
<dbReference type="AlphaFoldDB" id="A0A7Y4KEK8"/>
<comment type="similarity">
    <text evidence="1">Belongs to the metallo-dependent hydrolases superfamily. TatD-type hydrolase family.</text>
</comment>
<dbReference type="PROSITE" id="PS01137">
    <property type="entry name" value="TATD_1"/>
    <property type="match status" value="1"/>
</dbReference>
<evidence type="ECO:0000256" key="1">
    <source>
        <dbReference type="ARBA" id="ARBA00009275"/>
    </source>
</evidence>
<dbReference type="CDD" id="cd01310">
    <property type="entry name" value="TatD_DNAse"/>
    <property type="match status" value="1"/>
</dbReference>
<dbReference type="GO" id="GO:0005829">
    <property type="term" value="C:cytosol"/>
    <property type="evidence" value="ECO:0007669"/>
    <property type="project" value="TreeGrafter"/>
</dbReference>
<accession>A0A7Y4KEK8</accession>
<evidence type="ECO:0000313" key="3">
    <source>
        <dbReference type="EMBL" id="NOK32411.1"/>
    </source>
</evidence>
<protein>
    <submittedName>
        <fullName evidence="3">TatD family hydrolase</fullName>
    </submittedName>
</protein>
<dbReference type="InterPro" id="IPR018228">
    <property type="entry name" value="DNase_TatD-rel_CS"/>
</dbReference>